<evidence type="ECO:0000313" key="1">
    <source>
        <dbReference type="EMBL" id="MDO6965286.1"/>
    </source>
</evidence>
<dbReference type="Pfam" id="PF11927">
    <property type="entry name" value="HODM_asu-like"/>
    <property type="match status" value="1"/>
</dbReference>
<dbReference type="RefSeq" id="WP_304377217.1">
    <property type="nucleotide sequence ID" value="NZ_JAUOZU010000010.1"/>
</dbReference>
<evidence type="ECO:0000313" key="2">
    <source>
        <dbReference type="Proteomes" id="UP001174932"/>
    </source>
</evidence>
<dbReference type="EMBL" id="JAUOZU010000010">
    <property type="protein sequence ID" value="MDO6965286.1"/>
    <property type="molecule type" value="Genomic_DNA"/>
</dbReference>
<protein>
    <submittedName>
        <fullName evidence="1">DUF3445 domain-containing protein</fullName>
    </submittedName>
</protein>
<dbReference type="InterPro" id="IPR021848">
    <property type="entry name" value="HODM_asu-like"/>
</dbReference>
<sequence>MSDPFRYKPFTLPLKPFSIGLSAIDPKQWIEPDGDLLSYLDEKNRLLETNRDDIFREVEGSREAQAEARDLLVEHLTGEHPELYRREDETIRFLDRSVALHEPDVAPLLTAGSIVADDLVVLEKKPDGWNVTAGYVAFPSGWSLKEKAGLPMEGVHAHVPGFEGGTRNAMMINRIFDNLQPDLPAARLNWSIYPEGELFWPPERGARADRGDFNPANNFIRVERQTLRRLPKTGAILFTIRIYQDPLTLLAGQPDRRDLALALAAKLEEFTPEQLRYKGMVKKKDKLVEYLRG</sequence>
<comment type="caution">
    <text evidence="1">The sequence shown here is derived from an EMBL/GenBank/DDBJ whole genome shotgun (WGS) entry which is preliminary data.</text>
</comment>
<organism evidence="1 2">
    <name type="scientific">Rhizobium alvei</name>
    <dbReference type="NCBI Taxonomy" id="1132659"/>
    <lineage>
        <taxon>Bacteria</taxon>
        <taxon>Pseudomonadati</taxon>
        <taxon>Pseudomonadota</taxon>
        <taxon>Alphaproteobacteria</taxon>
        <taxon>Hyphomicrobiales</taxon>
        <taxon>Rhizobiaceae</taxon>
        <taxon>Rhizobium/Agrobacterium group</taxon>
        <taxon>Rhizobium</taxon>
    </lineage>
</organism>
<reference evidence="1" key="2">
    <citation type="submission" date="2023-07" db="EMBL/GenBank/DDBJ databases">
        <authorList>
            <person name="Shen H."/>
        </authorList>
    </citation>
    <scope>NUCLEOTIDE SEQUENCE</scope>
    <source>
        <strain evidence="1">TNR-22</strain>
    </source>
</reference>
<keyword evidence="2" id="KW-1185">Reference proteome</keyword>
<gene>
    <name evidence="1" type="ORF">Q4481_15065</name>
</gene>
<proteinExistence type="predicted"/>
<dbReference type="Proteomes" id="UP001174932">
    <property type="component" value="Unassembled WGS sequence"/>
</dbReference>
<reference evidence="1" key="1">
    <citation type="journal article" date="2015" name="Int. J. Syst. Evol. Microbiol.">
        <title>Rhizobium alvei sp. nov., isolated from a freshwater river.</title>
        <authorList>
            <person name="Sheu S.Y."/>
            <person name="Huang H.W."/>
            <person name="Young C.C."/>
            <person name="Chen W.M."/>
        </authorList>
    </citation>
    <scope>NUCLEOTIDE SEQUENCE</scope>
    <source>
        <strain evidence="1">TNR-22</strain>
    </source>
</reference>
<name>A0ABT8YP36_9HYPH</name>
<accession>A0ABT8YP36</accession>